<reference evidence="1" key="1">
    <citation type="submission" date="2021-06" db="EMBL/GenBank/DDBJ databases">
        <authorList>
            <person name="Hodson N. C."/>
            <person name="Mongue J. A."/>
            <person name="Jaron S. K."/>
        </authorList>
    </citation>
    <scope>NUCLEOTIDE SEQUENCE</scope>
</reference>
<dbReference type="Proteomes" id="UP000708208">
    <property type="component" value="Unassembled WGS sequence"/>
</dbReference>
<proteinExistence type="predicted"/>
<protein>
    <submittedName>
        <fullName evidence="1">Uncharacterized protein</fullName>
    </submittedName>
</protein>
<evidence type="ECO:0000313" key="2">
    <source>
        <dbReference type="Proteomes" id="UP000708208"/>
    </source>
</evidence>
<accession>A0A8J2M6D5</accession>
<name>A0A8J2M6D5_9HEXA</name>
<keyword evidence="2" id="KW-1185">Reference proteome</keyword>
<sequence>MTDKQTAKYGANPNNREPVDEVHVKNFHSFKKKLEEKPQWLEQRFESITTSSAHISHDCAHQCFNEG</sequence>
<comment type="caution">
    <text evidence="1">The sequence shown here is derived from an EMBL/GenBank/DDBJ whole genome shotgun (WGS) entry which is preliminary data.</text>
</comment>
<gene>
    <name evidence="1" type="ORF">AFUS01_LOCUS43299</name>
</gene>
<organism evidence="1 2">
    <name type="scientific">Allacma fusca</name>
    <dbReference type="NCBI Taxonomy" id="39272"/>
    <lineage>
        <taxon>Eukaryota</taxon>
        <taxon>Metazoa</taxon>
        <taxon>Ecdysozoa</taxon>
        <taxon>Arthropoda</taxon>
        <taxon>Hexapoda</taxon>
        <taxon>Collembola</taxon>
        <taxon>Symphypleona</taxon>
        <taxon>Sminthuridae</taxon>
        <taxon>Allacma</taxon>
    </lineage>
</organism>
<dbReference type="AlphaFoldDB" id="A0A8J2M6D5"/>
<dbReference type="EMBL" id="CAJVCH010569988">
    <property type="protein sequence ID" value="CAG7833706.1"/>
    <property type="molecule type" value="Genomic_DNA"/>
</dbReference>
<evidence type="ECO:0000313" key="1">
    <source>
        <dbReference type="EMBL" id="CAG7833706.1"/>
    </source>
</evidence>